<feature type="compositionally biased region" description="Basic residues" evidence="1">
    <location>
        <begin position="139"/>
        <end position="152"/>
    </location>
</feature>
<evidence type="ECO:0000256" key="1">
    <source>
        <dbReference type="SAM" id="MobiDB-lite"/>
    </source>
</evidence>
<keyword evidence="3" id="KW-1185">Reference proteome</keyword>
<feature type="region of interest" description="Disordered" evidence="1">
    <location>
        <begin position="15"/>
        <end position="79"/>
    </location>
</feature>
<evidence type="ECO:0000313" key="2">
    <source>
        <dbReference type="EMBL" id="BAT14484.1"/>
    </source>
</evidence>
<dbReference type="EMBL" id="AP014967">
    <property type="protein sequence ID" value="BAT14484.1"/>
    <property type="molecule type" value="Genomic_DNA"/>
</dbReference>
<gene>
    <name evidence="2" type="ordered locus">Os11g0562266</name>
    <name evidence="2" type="ORF">OSNPB_110562266</name>
</gene>
<name>A0A0P0Y397_ORYSJ</name>
<protein>
    <submittedName>
        <fullName evidence="2">Os11g0562266 protein</fullName>
    </submittedName>
</protein>
<proteinExistence type="predicted"/>
<dbReference type="PaxDb" id="39947-A0A0P0Y397"/>
<evidence type="ECO:0000313" key="3">
    <source>
        <dbReference type="Proteomes" id="UP000059680"/>
    </source>
</evidence>
<dbReference type="Gramene" id="Os11t0562266-00">
    <property type="protein sequence ID" value="Os11t0562266-00"/>
    <property type="gene ID" value="Os11g0562266"/>
</dbReference>
<accession>A0A0P0Y397</accession>
<dbReference type="STRING" id="39947.A0A0P0Y397"/>
<reference evidence="3" key="1">
    <citation type="journal article" date="2005" name="Nature">
        <title>The map-based sequence of the rice genome.</title>
        <authorList>
            <consortium name="International rice genome sequencing project (IRGSP)"/>
            <person name="Matsumoto T."/>
            <person name="Wu J."/>
            <person name="Kanamori H."/>
            <person name="Katayose Y."/>
            <person name="Fujisawa M."/>
            <person name="Namiki N."/>
            <person name="Mizuno H."/>
            <person name="Yamamoto K."/>
            <person name="Antonio B.A."/>
            <person name="Baba T."/>
            <person name="Sakata K."/>
            <person name="Nagamura Y."/>
            <person name="Aoki H."/>
            <person name="Arikawa K."/>
            <person name="Arita K."/>
            <person name="Bito T."/>
            <person name="Chiden Y."/>
            <person name="Fujitsuka N."/>
            <person name="Fukunaka R."/>
            <person name="Hamada M."/>
            <person name="Harada C."/>
            <person name="Hayashi A."/>
            <person name="Hijishita S."/>
            <person name="Honda M."/>
            <person name="Hosokawa S."/>
            <person name="Ichikawa Y."/>
            <person name="Idonuma A."/>
            <person name="Iijima M."/>
            <person name="Ikeda M."/>
            <person name="Ikeno M."/>
            <person name="Ito K."/>
            <person name="Ito S."/>
            <person name="Ito T."/>
            <person name="Ito Y."/>
            <person name="Ito Y."/>
            <person name="Iwabuchi A."/>
            <person name="Kamiya K."/>
            <person name="Karasawa W."/>
            <person name="Kurita K."/>
            <person name="Katagiri S."/>
            <person name="Kikuta A."/>
            <person name="Kobayashi H."/>
            <person name="Kobayashi N."/>
            <person name="Machita K."/>
            <person name="Maehara T."/>
            <person name="Masukawa M."/>
            <person name="Mizubayashi T."/>
            <person name="Mukai Y."/>
            <person name="Nagasaki H."/>
            <person name="Nagata Y."/>
            <person name="Naito S."/>
            <person name="Nakashima M."/>
            <person name="Nakama Y."/>
            <person name="Nakamichi Y."/>
            <person name="Nakamura M."/>
            <person name="Meguro A."/>
            <person name="Negishi M."/>
            <person name="Ohta I."/>
            <person name="Ohta T."/>
            <person name="Okamoto M."/>
            <person name="Ono N."/>
            <person name="Saji S."/>
            <person name="Sakaguchi M."/>
            <person name="Sakai K."/>
            <person name="Shibata M."/>
            <person name="Shimokawa T."/>
            <person name="Song J."/>
            <person name="Takazaki Y."/>
            <person name="Terasawa K."/>
            <person name="Tsugane M."/>
            <person name="Tsuji K."/>
            <person name="Ueda S."/>
            <person name="Waki K."/>
            <person name="Yamagata H."/>
            <person name="Yamamoto M."/>
            <person name="Yamamoto S."/>
            <person name="Yamane H."/>
            <person name="Yoshiki S."/>
            <person name="Yoshihara R."/>
            <person name="Yukawa K."/>
            <person name="Zhong H."/>
            <person name="Yano M."/>
            <person name="Yuan Q."/>
            <person name="Ouyang S."/>
            <person name="Liu J."/>
            <person name="Jones K.M."/>
            <person name="Gansberger K."/>
            <person name="Moffat K."/>
            <person name="Hill J."/>
            <person name="Bera J."/>
            <person name="Fadrosh D."/>
            <person name="Jin S."/>
            <person name="Johri S."/>
            <person name="Kim M."/>
            <person name="Overton L."/>
            <person name="Reardon M."/>
            <person name="Tsitrin T."/>
            <person name="Vuong H."/>
            <person name="Weaver B."/>
            <person name="Ciecko A."/>
            <person name="Tallon L."/>
            <person name="Jackson J."/>
            <person name="Pai G."/>
            <person name="Aken S.V."/>
            <person name="Utterback T."/>
            <person name="Reidmuller S."/>
            <person name="Feldblyum T."/>
            <person name="Hsiao J."/>
            <person name="Zismann V."/>
            <person name="Iobst S."/>
            <person name="de Vazeille A.R."/>
            <person name="Buell C.R."/>
            <person name="Ying K."/>
            <person name="Li Y."/>
            <person name="Lu T."/>
            <person name="Huang Y."/>
            <person name="Zhao Q."/>
            <person name="Feng Q."/>
            <person name="Zhang L."/>
            <person name="Zhu J."/>
            <person name="Weng Q."/>
            <person name="Mu J."/>
            <person name="Lu Y."/>
            <person name="Fan D."/>
            <person name="Liu Y."/>
            <person name="Guan J."/>
            <person name="Zhang Y."/>
            <person name="Yu S."/>
            <person name="Liu X."/>
            <person name="Zhang Y."/>
            <person name="Hong G."/>
            <person name="Han B."/>
            <person name="Choisne N."/>
            <person name="Demange N."/>
            <person name="Orjeda G."/>
            <person name="Samain S."/>
            <person name="Cattolico L."/>
            <person name="Pelletier E."/>
            <person name="Couloux A."/>
            <person name="Segurens B."/>
            <person name="Wincker P."/>
            <person name="D'Hont A."/>
            <person name="Scarpelli C."/>
            <person name="Weissenbach J."/>
            <person name="Salanoubat M."/>
            <person name="Quetier F."/>
            <person name="Yu Y."/>
            <person name="Kim H.R."/>
            <person name="Rambo T."/>
            <person name="Currie J."/>
            <person name="Collura K."/>
            <person name="Luo M."/>
            <person name="Yang T."/>
            <person name="Ammiraju J.S.S."/>
            <person name="Engler F."/>
            <person name="Soderlund C."/>
            <person name="Wing R.A."/>
            <person name="Palmer L.E."/>
            <person name="de la Bastide M."/>
            <person name="Spiegel L."/>
            <person name="Nascimento L."/>
            <person name="Zutavern T."/>
            <person name="O'Shaughnessy A."/>
            <person name="Dike S."/>
            <person name="Dedhia N."/>
            <person name="Preston R."/>
            <person name="Balija V."/>
            <person name="McCombie W.R."/>
            <person name="Chow T."/>
            <person name="Chen H."/>
            <person name="Chung M."/>
            <person name="Chen C."/>
            <person name="Shaw J."/>
            <person name="Wu H."/>
            <person name="Hsiao K."/>
            <person name="Chao Y."/>
            <person name="Chu M."/>
            <person name="Cheng C."/>
            <person name="Hour A."/>
            <person name="Lee P."/>
            <person name="Lin S."/>
            <person name="Lin Y."/>
            <person name="Liou J."/>
            <person name="Liu S."/>
            <person name="Hsing Y."/>
            <person name="Raghuvanshi S."/>
            <person name="Mohanty A."/>
            <person name="Bharti A.K."/>
            <person name="Gaur A."/>
            <person name="Gupta V."/>
            <person name="Kumar D."/>
            <person name="Ravi V."/>
            <person name="Vij S."/>
            <person name="Kapur A."/>
            <person name="Khurana P."/>
            <person name="Khurana P."/>
            <person name="Khurana J.P."/>
            <person name="Tyagi A.K."/>
            <person name="Gaikwad K."/>
            <person name="Singh A."/>
            <person name="Dalal V."/>
            <person name="Srivastava S."/>
            <person name="Dixit A."/>
            <person name="Pal A.K."/>
            <person name="Ghazi I.A."/>
            <person name="Yadav M."/>
            <person name="Pandit A."/>
            <person name="Bhargava A."/>
            <person name="Sureshbabu K."/>
            <person name="Batra K."/>
            <person name="Sharma T.R."/>
            <person name="Mohapatra T."/>
            <person name="Singh N.K."/>
            <person name="Messing J."/>
            <person name="Nelson A.B."/>
            <person name="Fuks G."/>
            <person name="Kavchok S."/>
            <person name="Keizer G."/>
            <person name="Linton E."/>
            <person name="Llaca V."/>
            <person name="Song R."/>
            <person name="Tanyolac B."/>
            <person name="Young S."/>
            <person name="Ho-Il K."/>
            <person name="Hahn J.H."/>
            <person name="Sangsakoo G."/>
            <person name="Vanavichit A."/>
            <person name="de Mattos Luiz.A.T."/>
            <person name="Zimmer P.D."/>
            <person name="Malone G."/>
            <person name="Dellagostin O."/>
            <person name="de Oliveira A.C."/>
            <person name="Bevan M."/>
            <person name="Bancroft I."/>
            <person name="Minx P."/>
            <person name="Cordum H."/>
            <person name="Wilson R."/>
            <person name="Cheng Z."/>
            <person name="Jin W."/>
            <person name="Jiang J."/>
            <person name="Leong S.A."/>
            <person name="Iwama H."/>
            <person name="Gojobori T."/>
            <person name="Itoh T."/>
            <person name="Niimura Y."/>
            <person name="Fujii Y."/>
            <person name="Habara T."/>
            <person name="Sakai H."/>
            <person name="Sato Y."/>
            <person name="Wilson G."/>
            <person name="Kumar K."/>
            <person name="McCouch S."/>
            <person name="Juretic N."/>
            <person name="Hoen D."/>
            <person name="Wright S."/>
            <person name="Bruskiewich R."/>
            <person name="Bureau T."/>
            <person name="Miyao A."/>
            <person name="Hirochika H."/>
            <person name="Nishikawa T."/>
            <person name="Kadowaki K."/>
            <person name="Sugiura M."/>
            <person name="Burr B."/>
            <person name="Sasaki T."/>
        </authorList>
    </citation>
    <scope>NUCLEOTIDE SEQUENCE [LARGE SCALE GENOMIC DNA]</scope>
    <source>
        <strain evidence="3">cv. Nipponbare</strain>
    </source>
</reference>
<feature type="region of interest" description="Disordered" evidence="1">
    <location>
        <begin position="185"/>
        <end position="224"/>
    </location>
</feature>
<feature type="region of interest" description="Disordered" evidence="1">
    <location>
        <begin position="122"/>
        <end position="163"/>
    </location>
</feature>
<feature type="compositionally biased region" description="Polar residues" evidence="1">
    <location>
        <begin position="215"/>
        <end position="224"/>
    </location>
</feature>
<dbReference type="OMA" id="WLWSSRY"/>
<reference evidence="2 3" key="3">
    <citation type="journal article" date="2013" name="Rice">
        <title>Improvement of the Oryza sativa Nipponbare reference genome using next generation sequence and optical map data.</title>
        <authorList>
            <person name="Kawahara Y."/>
            <person name="de la Bastide M."/>
            <person name="Hamilton J.P."/>
            <person name="Kanamori H."/>
            <person name="McCombie W.R."/>
            <person name="Ouyang S."/>
            <person name="Schwartz D.C."/>
            <person name="Tanaka T."/>
            <person name="Wu J."/>
            <person name="Zhou S."/>
            <person name="Childs K.L."/>
            <person name="Davidson R.M."/>
            <person name="Lin H."/>
            <person name="Quesada-Ocampo L."/>
            <person name="Vaillancourt B."/>
            <person name="Sakai H."/>
            <person name="Lee S.S."/>
            <person name="Kim J."/>
            <person name="Numa H."/>
            <person name="Itoh T."/>
            <person name="Buell C.R."/>
            <person name="Matsumoto T."/>
        </authorList>
    </citation>
    <scope>NUCLEOTIDE SEQUENCE [LARGE SCALE GENOMIC DNA]</scope>
    <source>
        <strain evidence="3">cv. Nipponbare</strain>
    </source>
</reference>
<feature type="compositionally biased region" description="Pro residues" evidence="1">
    <location>
        <begin position="23"/>
        <end position="34"/>
    </location>
</feature>
<sequence>HGIFSPFFSPLFFGPADRLHVPQPSPPPPPPPPTTTTKPESLPVEMDSEPELNALPLPPLLALPEPQANGTARPWNLRQRTRRCPAASISWAAAVPVPSSYRRRKRAPFLVALTPEEIEEDIYAPSSPSLPSAPLSSPSRRRPPPSRQRRCPPSRCALASGTAARRVERRLMEKEMEAWLWSSRYSGRQREKKRREKKEEEREKEGRREKKIKNFMSSSTWRAT</sequence>
<feature type="compositionally biased region" description="Low complexity" evidence="1">
    <location>
        <begin position="124"/>
        <end position="138"/>
    </location>
</feature>
<organism evidence="2 3">
    <name type="scientific">Oryza sativa subsp. japonica</name>
    <name type="common">Rice</name>
    <dbReference type="NCBI Taxonomy" id="39947"/>
    <lineage>
        <taxon>Eukaryota</taxon>
        <taxon>Viridiplantae</taxon>
        <taxon>Streptophyta</taxon>
        <taxon>Embryophyta</taxon>
        <taxon>Tracheophyta</taxon>
        <taxon>Spermatophyta</taxon>
        <taxon>Magnoliopsida</taxon>
        <taxon>Liliopsida</taxon>
        <taxon>Poales</taxon>
        <taxon>Poaceae</taxon>
        <taxon>BOP clade</taxon>
        <taxon>Oryzoideae</taxon>
        <taxon>Oryzeae</taxon>
        <taxon>Oryzinae</taxon>
        <taxon>Oryza</taxon>
        <taxon>Oryza sativa</taxon>
    </lineage>
</organism>
<feature type="non-terminal residue" evidence="2">
    <location>
        <position position="1"/>
    </location>
</feature>
<dbReference type="AlphaFoldDB" id="A0A0P0Y397"/>
<reference evidence="2 3" key="2">
    <citation type="journal article" date="2013" name="Plant Cell Physiol.">
        <title>Rice Annotation Project Database (RAP-DB): an integrative and interactive database for rice genomics.</title>
        <authorList>
            <person name="Sakai H."/>
            <person name="Lee S.S."/>
            <person name="Tanaka T."/>
            <person name="Numa H."/>
            <person name="Kim J."/>
            <person name="Kawahara Y."/>
            <person name="Wakimoto H."/>
            <person name="Yang C.C."/>
            <person name="Iwamoto M."/>
            <person name="Abe T."/>
            <person name="Yamada Y."/>
            <person name="Muto A."/>
            <person name="Inokuchi H."/>
            <person name="Ikemura T."/>
            <person name="Matsumoto T."/>
            <person name="Sasaki T."/>
            <person name="Itoh T."/>
        </authorList>
    </citation>
    <scope>NUCLEOTIDE SEQUENCE [LARGE SCALE GENOMIC DNA]</scope>
    <source>
        <strain evidence="3">cv. Nipponbare</strain>
    </source>
</reference>
<dbReference type="Proteomes" id="UP000059680">
    <property type="component" value="Chromosome 11"/>
</dbReference>
<dbReference type="InParanoid" id="A0A0P0Y397"/>
<feature type="compositionally biased region" description="Basic and acidic residues" evidence="1">
    <location>
        <begin position="197"/>
        <end position="208"/>
    </location>
</feature>